<dbReference type="EMBL" id="LC604720">
    <property type="protein sequence ID" value="BCS90310.1"/>
    <property type="molecule type" value="Viral_cRNA"/>
</dbReference>
<feature type="region of interest" description="Disordered" evidence="1">
    <location>
        <begin position="21"/>
        <end position="71"/>
    </location>
</feature>
<proteinExistence type="predicted"/>
<protein>
    <submittedName>
        <fullName evidence="2">Uncharacterized protein</fullName>
    </submittedName>
</protein>
<name>A0A830R9M6_9RHAB</name>
<dbReference type="GeneID" id="80554655"/>
<organism evidence="2">
    <name type="scientific">Vitis varicosavirus</name>
    <dbReference type="NCBI Taxonomy" id="2812030"/>
    <lineage>
        <taxon>Viruses</taxon>
        <taxon>Riboviria</taxon>
        <taxon>Orthornavirae</taxon>
        <taxon>Negarnaviricota</taxon>
        <taxon>Haploviricotina</taxon>
        <taxon>Monjiviricetes</taxon>
        <taxon>Mononegavirales</taxon>
        <taxon>Rhabdoviridae</taxon>
        <taxon>Betarhabdovirinae</taxon>
        <taxon>Varicosavirus</taxon>
        <taxon>Varicosavirus vitis</taxon>
    </lineage>
</organism>
<dbReference type="RefSeq" id="YP_010840935.1">
    <property type="nucleotide sequence ID" value="NC_079130.1"/>
</dbReference>
<evidence type="ECO:0000313" key="2">
    <source>
        <dbReference type="EMBL" id="BCS90310.1"/>
    </source>
</evidence>
<dbReference type="KEGG" id="vg:80554655"/>
<feature type="compositionally biased region" description="Basic and acidic residues" evidence="1">
    <location>
        <begin position="50"/>
        <end position="63"/>
    </location>
</feature>
<accession>A0A830R9M6</accession>
<reference evidence="2" key="1">
    <citation type="submission" date="2021-02" db="EMBL/GenBank/DDBJ databases">
        <title>High-throughput sequencing identified novel Varicosavirus, Emaravirus and Deltapartitivirus from Vitis coignetiae.</title>
        <authorList>
            <person name="Nabeshima T."/>
            <person name="Abe J."/>
        </authorList>
    </citation>
    <scope>NUCLEOTIDE SEQUENCE</scope>
    <source>
        <strain evidence="2">H1</strain>
    </source>
</reference>
<sequence length="319" mass="34460">MSKEQQDVAETKALIEAYNQGFMSTPGLDESDLLHDEPSLQDDPAPTAEDVNKQIEQKKDKGKGLSGTSPMMTKEEGKIARAASKAAAPVINIEADSALLVAEDIVEKWVAREGRGLTRDQKDCLITAIVSGANILCSDFDNIILGHTIRGDHNIIENRNVLNAMQEVLNSLLATLKEFSKSSQRLIDGMHSAAVRMQSVAPQPSIQQALTSGIKAPTAGVIVPKQTPKATEGKVDPGPSASRVNEMIVKKKTSITITDVLSQFIQYTGRSARYLQTITGDENVSKAVEAFVSVNSIPASDSLSAKQEYWTLFTTTYGK</sequence>
<evidence type="ECO:0000256" key="1">
    <source>
        <dbReference type="SAM" id="MobiDB-lite"/>
    </source>
</evidence>